<name>A0A7X9X4M8_9BURK</name>
<protein>
    <submittedName>
        <fullName evidence="4">Acyltransferase</fullName>
    </submittedName>
</protein>
<reference evidence="4 5" key="1">
    <citation type="submission" date="2020-04" db="EMBL/GenBank/DDBJ databases">
        <title>Paraburkholderia sp. G-4-1-8 isolated from soil.</title>
        <authorList>
            <person name="Dahal R.H."/>
        </authorList>
    </citation>
    <scope>NUCLEOTIDE SEQUENCE [LARGE SCALE GENOMIC DNA]</scope>
    <source>
        <strain evidence="4 5">G-4-1-8</strain>
    </source>
</reference>
<organism evidence="4 5">
    <name type="scientific">Paraburkholderia antibiotica</name>
    <dbReference type="NCBI Taxonomy" id="2728839"/>
    <lineage>
        <taxon>Bacteria</taxon>
        <taxon>Pseudomonadati</taxon>
        <taxon>Pseudomonadota</taxon>
        <taxon>Betaproteobacteria</taxon>
        <taxon>Burkholderiales</taxon>
        <taxon>Burkholderiaceae</taxon>
        <taxon>Paraburkholderia</taxon>
    </lineage>
</organism>
<dbReference type="PANTHER" id="PTHR23028:SF131">
    <property type="entry name" value="BLR2367 PROTEIN"/>
    <property type="match status" value="1"/>
</dbReference>
<proteinExistence type="predicted"/>
<dbReference type="InterPro" id="IPR050879">
    <property type="entry name" value="Acyltransferase_3"/>
</dbReference>
<keyword evidence="2" id="KW-0812">Transmembrane</keyword>
<keyword evidence="4" id="KW-0808">Transferase</keyword>
<feature type="transmembrane region" description="Helical" evidence="2">
    <location>
        <begin position="89"/>
        <end position="108"/>
    </location>
</feature>
<feature type="transmembrane region" description="Helical" evidence="2">
    <location>
        <begin position="334"/>
        <end position="356"/>
    </location>
</feature>
<keyword evidence="4" id="KW-0012">Acyltransferase</keyword>
<dbReference type="InterPro" id="IPR002656">
    <property type="entry name" value="Acyl_transf_3_dom"/>
</dbReference>
<feature type="transmembrane region" description="Helical" evidence="2">
    <location>
        <begin position="51"/>
        <end position="68"/>
    </location>
</feature>
<comment type="caution">
    <text evidence="4">The sequence shown here is derived from an EMBL/GenBank/DDBJ whole genome shotgun (WGS) entry which is preliminary data.</text>
</comment>
<evidence type="ECO:0000256" key="2">
    <source>
        <dbReference type="SAM" id="Phobius"/>
    </source>
</evidence>
<keyword evidence="5" id="KW-1185">Reference proteome</keyword>
<dbReference type="PANTHER" id="PTHR23028">
    <property type="entry name" value="ACETYLTRANSFERASE"/>
    <property type="match status" value="1"/>
</dbReference>
<dbReference type="GO" id="GO:0016020">
    <property type="term" value="C:membrane"/>
    <property type="evidence" value="ECO:0007669"/>
    <property type="project" value="TreeGrafter"/>
</dbReference>
<dbReference type="AlphaFoldDB" id="A0A7X9X4M8"/>
<feature type="transmembrane region" description="Helical" evidence="2">
    <location>
        <begin position="208"/>
        <end position="228"/>
    </location>
</feature>
<feature type="transmembrane region" description="Helical" evidence="2">
    <location>
        <begin position="12"/>
        <end position="31"/>
    </location>
</feature>
<gene>
    <name evidence="4" type="ORF">HHL14_11030</name>
</gene>
<keyword evidence="2" id="KW-1133">Transmembrane helix</keyword>
<feature type="region of interest" description="Disordered" evidence="1">
    <location>
        <begin position="378"/>
        <end position="401"/>
    </location>
</feature>
<dbReference type="Pfam" id="PF01757">
    <property type="entry name" value="Acyl_transf_3"/>
    <property type="match status" value="1"/>
</dbReference>
<dbReference type="GO" id="GO:0000271">
    <property type="term" value="P:polysaccharide biosynthetic process"/>
    <property type="evidence" value="ECO:0007669"/>
    <property type="project" value="TreeGrafter"/>
</dbReference>
<evidence type="ECO:0000313" key="5">
    <source>
        <dbReference type="Proteomes" id="UP000583127"/>
    </source>
</evidence>
<feature type="transmembrane region" description="Helical" evidence="2">
    <location>
        <begin position="303"/>
        <end position="328"/>
    </location>
</feature>
<feature type="compositionally biased region" description="Basic and acidic residues" evidence="1">
    <location>
        <begin position="378"/>
        <end position="387"/>
    </location>
</feature>
<evidence type="ECO:0000313" key="4">
    <source>
        <dbReference type="EMBL" id="NML31364.1"/>
    </source>
</evidence>
<feature type="transmembrane region" description="Helical" evidence="2">
    <location>
        <begin position="271"/>
        <end position="291"/>
    </location>
</feature>
<dbReference type="Proteomes" id="UP000583127">
    <property type="component" value="Unassembled WGS sequence"/>
</dbReference>
<dbReference type="RefSeq" id="WP_169497643.1">
    <property type="nucleotide sequence ID" value="NZ_JABBFZ010000005.1"/>
</dbReference>
<evidence type="ECO:0000256" key="1">
    <source>
        <dbReference type="SAM" id="MobiDB-lite"/>
    </source>
</evidence>
<feature type="transmembrane region" description="Helical" evidence="2">
    <location>
        <begin position="179"/>
        <end position="196"/>
    </location>
</feature>
<feature type="domain" description="Acyltransferase 3" evidence="3">
    <location>
        <begin position="14"/>
        <end position="353"/>
    </location>
</feature>
<accession>A0A7X9X4M8</accession>
<feature type="transmembrane region" description="Helical" evidence="2">
    <location>
        <begin position="147"/>
        <end position="167"/>
    </location>
</feature>
<evidence type="ECO:0000259" key="3">
    <source>
        <dbReference type="Pfam" id="PF01757"/>
    </source>
</evidence>
<sequence length="401" mass="44221">MNGVNRFSAERFSQLNALRGIAALTVVLNHFTVIDPLRELWRTPLRFVLNGHNAVILFFVISGFVLTLQLTSPEPPGYQDYLVKRVCRIYLPYLAVFGAACAIMLLVYRGPVSWAGVWTNSAWDGRIPVSEVLQHVFFVGVYRAEHIVPVIWTLIYEMRIALFFPLLVMAVRRLRVHHALALAIIASASAYLALLVEGKNPYNANLKVQWELTAHFAGIFVVGTLLALHRARWSAWLQVRGRKALVLGVSLALYFLSQAVLRVAPSGIADFLFDWGVATGAAGMVCVALSSAHITSILAWKPIVFVGMISYSLYLTHTVVLLAVIHAMPAANTAWLALAIAALLVIPVATLVYFAVERPSVAIGRALTLRRVLPVDRDRRRRGESAKEPGNASAVQSPGRR</sequence>
<dbReference type="GO" id="GO:0016747">
    <property type="term" value="F:acyltransferase activity, transferring groups other than amino-acyl groups"/>
    <property type="evidence" value="ECO:0007669"/>
    <property type="project" value="InterPro"/>
</dbReference>
<feature type="transmembrane region" description="Helical" evidence="2">
    <location>
        <begin position="244"/>
        <end position="265"/>
    </location>
</feature>
<keyword evidence="2" id="KW-0472">Membrane</keyword>
<dbReference type="EMBL" id="JABBFZ010000005">
    <property type="protein sequence ID" value="NML31364.1"/>
    <property type="molecule type" value="Genomic_DNA"/>
</dbReference>